<dbReference type="Proteomes" id="UP000792457">
    <property type="component" value="Unassembled WGS sequence"/>
</dbReference>
<dbReference type="Pfam" id="PF13358">
    <property type="entry name" value="DDE_3"/>
    <property type="match status" value="1"/>
</dbReference>
<dbReference type="PANTHER" id="PTHR33939:SF1">
    <property type="entry name" value="DUF4371 DOMAIN-CONTAINING PROTEIN"/>
    <property type="match status" value="1"/>
</dbReference>
<evidence type="ECO:0000313" key="3">
    <source>
        <dbReference type="EMBL" id="KAG8239832.1"/>
    </source>
</evidence>
<dbReference type="PANTHER" id="PTHR33939">
    <property type="entry name" value="PROTEIN CBG22215"/>
    <property type="match status" value="1"/>
</dbReference>
<dbReference type="Gene3D" id="3.30.420.10">
    <property type="entry name" value="Ribonuclease H-like superfamily/Ribonuclease H"/>
    <property type="match status" value="1"/>
</dbReference>
<keyword evidence="4" id="KW-1185">Reference proteome</keyword>
<comment type="caution">
    <text evidence="3">The sequence shown here is derived from an EMBL/GenBank/DDBJ whole genome shotgun (WGS) entry which is preliminary data.</text>
</comment>
<evidence type="ECO:0000256" key="1">
    <source>
        <dbReference type="SAM" id="MobiDB-lite"/>
    </source>
</evidence>
<accession>A0A8K0KS44</accession>
<evidence type="ECO:0000313" key="4">
    <source>
        <dbReference type="Proteomes" id="UP000792457"/>
    </source>
</evidence>
<dbReference type="InterPro" id="IPR036397">
    <property type="entry name" value="RNaseH_sf"/>
</dbReference>
<name>A0A8K0KS44_LADFU</name>
<dbReference type="AlphaFoldDB" id="A0A8K0KS44"/>
<dbReference type="EMBL" id="KZ310088">
    <property type="protein sequence ID" value="KAG8239832.1"/>
    <property type="molecule type" value="Genomic_DNA"/>
</dbReference>
<reference evidence="3" key="1">
    <citation type="submission" date="2013-04" db="EMBL/GenBank/DDBJ databases">
        <authorList>
            <person name="Qu J."/>
            <person name="Murali S.C."/>
            <person name="Bandaranaike D."/>
            <person name="Bellair M."/>
            <person name="Blankenburg K."/>
            <person name="Chao H."/>
            <person name="Dinh H."/>
            <person name="Doddapaneni H."/>
            <person name="Downs B."/>
            <person name="Dugan-Rocha S."/>
            <person name="Elkadiri S."/>
            <person name="Gnanaolivu R.D."/>
            <person name="Hernandez B."/>
            <person name="Javaid M."/>
            <person name="Jayaseelan J.C."/>
            <person name="Lee S."/>
            <person name="Li M."/>
            <person name="Ming W."/>
            <person name="Munidasa M."/>
            <person name="Muniz J."/>
            <person name="Nguyen L."/>
            <person name="Ongeri F."/>
            <person name="Osuji N."/>
            <person name="Pu L.-L."/>
            <person name="Puazo M."/>
            <person name="Qu C."/>
            <person name="Quiroz J."/>
            <person name="Raj R."/>
            <person name="Weissenberger G."/>
            <person name="Xin Y."/>
            <person name="Zou X."/>
            <person name="Han Y."/>
            <person name="Richards S."/>
            <person name="Worley K."/>
            <person name="Muzny D."/>
            <person name="Gibbs R."/>
        </authorList>
    </citation>
    <scope>NUCLEOTIDE SEQUENCE</scope>
    <source>
        <strain evidence="3">Sampled in the wild</strain>
    </source>
</reference>
<sequence length="308" mass="35670">MNKAWRDQVIKTPHDTFLSGLSTGLKAPTCRGGRFAIIHTRNENEFIEGALQFFFCKKNTTDEHEEVDRDSYESWFENCLLSNVPRGSVIVLDNASYHSRKLEYLPLTSWKKDRIKGWLTSKNINFHNDCLKRDLLFLVDQVRKDFEKFRVDELAKSKGCSVLRLPPYHCELNPIEMVWAQIKHYVNTLCERSHITCSLCCSSTGEVLVKQEGQEQTQEESASKKRMMSPPVSPEGLQSPEHKKKKKKKRKLEEEKQQETLKVLPHAKGSIFHLLPGLQTKKTCIDEGRAAGRNISGYPQRIAWKWHR</sequence>
<gene>
    <name evidence="3" type="ORF">J437_LFUL011458</name>
</gene>
<feature type="region of interest" description="Disordered" evidence="1">
    <location>
        <begin position="211"/>
        <end position="260"/>
    </location>
</feature>
<dbReference type="InterPro" id="IPR038717">
    <property type="entry name" value="Tc1-like_DDE_dom"/>
</dbReference>
<dbReference type="GO" id="GO:0003676">
    <property type="term" value="F:nucleic acid binding"/>
    <property type="evidence" value="ECO:0007669"/>
    <property type="project" value="InterPro"/>
</dbReference>
<reference evidence="3" key="2">
    <citation type="submission" date="2017-10" db="EMBL/GenBank/DDBJ databases">
        <title>Ladona fulva Genome sequencing and assembly.</title>
        <authorList>
            <person name="Murali S."/>
            <person name="Richards S."/>
            <person name="Bandaranaike D."/>
            <person name="Bellair M."/>
            <person name="Blankenburg K."/>
            <person name="Chao H."/>
            <person name="Dinh H."/>
            <person name="Doddapaneni H."/>
            <person name="Dugan-Rocha S."/>
            <person name="Elkadiri S."/>
            <person name="Gnanaolivu R."/>
            <person name="Hernandez B."/>
            <person name="Skinner E."/>
            <person name="Javaid M."/>
            <person name="Lee S."/>
            <person name="Li M."/>
            <person name="Ming W."/>
            <person name="Munidasa M."/>
            <person name="Muniz J."/>
            <person name="Nguyen L."/>
            <person name="Hughes D."/>
            <person name="Osuji N."/>
            <person name="Pu L.-L."/>
            <person name="Puazo M."/>
            <person name="Qu C."/>
            <person name="Quiroz J."/>
            <person name="Raj R."/>
            <person name="Weissenberger G."/>
            <person name="Xin Y."/>
            <person name="Zou X."/>
            <person name="Han Y."/>
            <person name="Worley K."/>
            <person name="Muzny D."/>
            <person name="Gibbs R."/>
        </authorList>
    </citation>
    <scope>NUCLEOTIDE SEQUENCE</scope>
    <source>
        <strain evidence="3">Sampled in the wild</strain>
    </source>
</reference>
<dbReference type="OrthoDB" id="10039611at2759"/>
<organism evidence="3 4">
    <name type="scientific">Ladona fulva</name>
    <name type="common">Scarce chaser dragonfly</name>
    <name type="synonym">Libellula fulva</name>
    <dbReference type="NCBI Taxonomy" id="123851"/>
    <lineage>
        <taxon>Eukaryota</taxon>
        <taxon>Metazoa</taxon>
        <taxon>Ecdysozoa</taxon>
        <taxon>Arthropoda</taxon>
        <taxon>Hexapoda</taxon>
        <taxon>Insecta</taxon>
        <taxon>Pterygota</taxon>
        <taxon>Palaeoptera</taxon>
        <taxon>Odonata</taxon>
        <taxon>Epiprocta</taxon>
        <taxon>Anisoptera</taxon>
        <taxon>Libelluloidea</taxon>
        <taxon>Libellulidae</taxon>
        <taxon>Ladona</taxon>
    </lineage>
</organism>
<protein>
    <recommendedName>
        <fullName evidence="2">Tc1-like transposase DDE domain-containing protein</fullName>
    </recommendedName>
</protein>
<evidence type="ECO:0000259" key="2">
    <source>
        <dbReference type="Pfam" id="PF13358"/>
    </source>
</evidence>
<feature type="domain" description="Tc1-like transposase DDE" evidence="2">
    <location>
        <begin position="62"/>
        <end position="187"/>
    </location>
</feature>
<proteinExistence type="predicted"/>